<sequence length="156" mass="17292">MTQFLGTFTGKLDRKGRVSVPSQFRAKLEGLGSLDIVLRPSHRDPSVEVWPAPFYLEMTSGLERMDQFSDPLEDLSFGMYSSVFETRPDGDGRLVLPDDLIAHASLVEAVSFAGLGRSFQIWEPAALARRKTEAQQRIRERGLTIPSTVPGQVGRA</sequence>
<evidence type="ECO:0000256" key="7">
    <source>
        <dbReference type="HAMAP-Rule" id="MF_01008"/>
    </source>
</evidence>
<organism evidence="9 10">
    <name type="scientific">Muricoccus vinaceus</name>
    <dbReference type="NCBI Taxonomy" id="424704"/>
    <lineage>
        <taxon>Bacteria</taxon>
        <taxon>Pseudomonadati</taxon>
        <taxon>Pseudomonadota</taxon>
        <taxon>Alphaproteobacteria</taxon>
        <taxon>Acetobacterales</taxon>
        <taxon>Roseomonadaceae</taxon>
        <taxon>Muricoccus</taxon>
    </lineage>
</organism>
<evidence type="ECO:0000256" key="3">
    <source>
        <dbReference type="ARBA" id="ARBA00022737"/>
    </source>
</evidence>
<evidence type="ECO:0000256" key="5">
    <source>
        <dbReference type="ARBA" id="ARBA00023125"/>
    </source>
</evidence>
<proteinExistence type="inferred from homology"/>
<dbReference type="InterPro" id="IPR035644">
    <property type="entry name" value="MraZ_C"/>
</dbReference>
<keyword evidence="6 7" id="KW-0804">Transcription</keyword>
<evidence type="ECO:0000256" key="1">
    <source>
        <dbReference type="ARBA" id="ARBA00013860"/>
    </source>
</evidence>
<dbReference type="InterPro" id="IPR035642">
    <property type="entry name" value="MraZ_N"/>
</dbReference>
<feature type="domain" description="SpoVT-AbrB" evidence="8">
    <location>
        <begin position="7"/>
        <end position="54"/>
    </location>
</feature>
<comment type="similarity">
    <text evidence="7">Belongs to the MraZ family.</text>
</comment>
<dbReference type="Gene3D" id="3.40.1550.20">
    <property type="entry name" value="Transcriptional regulator MraZ domain"/>
    <property type="match status" value="1"/>
</dbReference>
<dbReference type="PANTHER" id="PTHR34701:SF1">
    <property type="entry name" value="TRANSCRIPTIONAL REGULATOR MRAZ"/>
    <property type="match status" value="1"/>
</dbReference>
<keyword evidence="4 7" id="KW-0805">Transcription regulation</keyword>
<comment type="caution">
    <text evidence="9">The sequence shown here is derived from an EMBL/GenBank/DDBJ whole genome shotgun (WGS) entry which is preliminary data.</text>
</comment>
<dbReference type="PANTHER" id="PTHR34701">
    <property type="entry name" value="TRANSCRIPTIONAL REGULATOR MRAZ"/>
    <property type="match status" value="1"/>
</dbReference>
<dbReference type="CDD" id="cd16320">
    <property type="entry name" value="MraZ_N"/>
    <property type="match status" value="1"/>
</dbReference>
<evidence type="ECO:0000256" key="6">
    <source>
        <dbReference type="ARBA" id="ARBA00023163"/>
    </source>
</evidence>
<dbReference type="EMBL" id="JBHLVZ010000002">
    <property type="protein sequence ID" value="MFC0384755.1"/>
    <property type="molecule type" value="Genomic_DNA"/>
</dbReference>
<dbReference type="InterPro" id="IPR020603">
    <property type="entry name" value="MraZ_dom"/>
</dbReference>
<evidence type="ECO:0000256" key="4">
    <source>
        <dbReference type="ARBA" id="ARBA00023015"/>
    </source>
</evidence>
<reference evidence="9 10" key="1">
    <citation type="submission" date="2024-09" db="EMBL/GenBank/DDBJ databases">
        <authorList>
            <person name="Sun Q."/>
            <person name="Mori K."/>
        </authorList>
    </citation>
    <scope>NUCLEOTIDE SEQUENCE [LARGE SCALE GENOMIC DNA]</scope>
    <source>
        <strain evidence="9 10">CCM 7468</strain>
    </source>
</reference>
<dbReference type="Proteomes" id="UP001589789">
    <property type="component" value="Unassembled WGS sequence"/>
</dbReference>
<dbReference type="InterPro" id="IPR003444">
    <property type="entry name" value="MraZ"/>
</dbReference>
<evidence type="ECO:0000313" key="10">
    <source>
        <dbReference type="Proteomes" id="UP001589789"/>
    </source>
</evidence>
<dbReference type="InterPro" id="IPR037914">
    <property type="entry name" value="SpoVT-AbrB_sf"/>
</dbReference>
<evidence type="ECO:0000256" key="2">
    <source>
        <dbReference type="ARBA" id="ARBA00022490"/>
    </source>
</evidence>
<evidence type="ECO:0000259" key="8">
    <source>
        <dbReference type="PROSITE" id="PS51740"/>
    </source>
</evidence>
<keyword evidence="2 7" id="KW-0963">Cytoplasm</keyword>
<name>A0ABV6IMB5_9PROT</name>
<keyword evidence="10" id="KW-1185">Reference proteome</keyword>
<dbReference type="PROSITE" id="PS51740">
    <property type="entry name" value="SPOVT_ABRB"/>
    <property type="match status" value="2"/>
</dbReference>
<dbReference type="SUPFAM" id="SSF89447">
    <property type="entry name" value="AbrB/MazE/MraZ-like"/>
    <property type="match status" value="1"/>
</dbReference>
<evidence type="ECO:0000313" key="9">
    <source>
        <dbReference type="EMBL" id="MFC0384755.1"/>
    </source>
</evidence>
<dbReference type="InterPro" id="IPR007159">
    <property type="entry name" value="SpoVT-AbrB_dom"/>
</dbReference>
<keyword evidence="5 7" id="KW-0238">DNA-binding</keyword>
<comment type="subcellular location">
    <subcellularLocation>
        <location evidence="7">Cytoplasm</location>
        <location evidence="7">Nucleoid</location>
    </subcellularLocation>
</comment>
<comment type="subunit">
    <text evidence="7">Forms oligomers.</text>
</comment>
<dbReference type="InterPro" id="IPR038619">
    <property type="entry name" value="MraZ_sf"/>
</dbReference>
<dbReference type="RefSeq" id="WP_377048845.1">
    <property type="nucleotide sequence ID" value="NZ_JBHLVZ010000002.1"/>
</dbReference>
<dbReference type="Pfam" id="PF02381">
    <property type="entry name" value="MraZ"/>
    <property type="match status" value="2"/>
</dbReference>
<dbReference type="CDD" id="cd16321">
    <property type="entry name" value="MraZ_C"/>
    <property type="match status" value="1"/>
</dbReference>
<protein>
    <recommendedName>
        <fullName evidence="1 7">Transcriptional regulator MraZ</fullName>
    </recommendedName>
</protein>
<gene>
    <name evidence="7" type="primary">mraZ</name>
    <name evidence="9" type="ORF">ACFFIC_04225</name>
</gene>
<dbReference type="HAMAP" id="MF_01008">
    <property type="entry name" value="MraZ"/>
    <property type="match status" value="1"/>
</dbReference>
<accession>A0ABV6IMB5</accession>
<keyword evidence="3" id="KW-0677">Repeat</keyword>
<feature type="domain" description="SpoVT-AbrB" evidence="8">
    <location>
        <begin position="83"/>
        <end position="126"/>
    </location>
</feature>